<keyword evidence="3" id="KW-1185">Reference proteome</keyword>
<dbReference type="OrthoDB" id="4484384at2759"/>
<dbReference type="VEuPathDB" id="FungiDB:BO80DRAFT_450846"/>
<dbReference type="EMBL" id="KZ824419">
    <property type="protein sequence ID" value="RAL06090.1"/>
    <property type="molecule type" value="Genomic_DNA"/>
</dbReference>
<proteinExistence type="predicted"/>
<accession>A0A395HEC6</accession>
<reference evidence="2 3" key="1">
    <citation type="submission" date="2018-02" db="EMBL/GenBank/DDBJ databases">
        <title>The genomes of Aspergillus section Nigri reveals drivers in fungal speciation.</title>
        <authorList>
            <consortium name="DOE Joint Genome Institute"/>
            <person name="Vesth T.C."/>
            <person name="Nybo J."/>
            <person name="Theobald S."/>
            <person name="Brandl J."/>
            <person name="Frisvad J.C."/>
            <person name="Nielsen K.F."/>
            <person name="Lyhne E.K."/>
            <person name="Kogle M.E."/>
            <person name="Kuo A."/>
            <person name="Riley R."/>
            <person name="Clum A."/>
            <person name="Nolan M."/>
            <person name="Lipzen A."/>
            <person name="Salamov A."/>
            <person name="Henrissat B."/>
            <person name="Wiebenga A."/>
            <person name="De vries R.P."/>
            <person name="Grigoriev I.V."/>
            <person name="Mortensen U.H."/>
            <person name="Andersen M.R."/>
            <person name="Baker S.E."/>
        </authorList>
    </citation>
    <scope>NUCLEOTIDE SEQUENCE [LARGE SCALE GENOMIC DNA]</scope>
    <source>
        <strain evidence="2 3">CBS 121593</strain>
    </source>
</reference>
<gene>
    <name evidence="2" type="ORF">BO80DRAFT_450846</name>
</gene>
<evidence type="ECO:0008006" key="4">
    <source>
        <dbReference type="Google" id="ProtNLM"/>
    </source>
</evidence>
<organism evidence="2 3">
    <name type="scientific">Aspergillus ibericus CBS 121593</name>
    <dbReference type="NCBI Taxonomy" id="1448316"/>
    <lineage>
        <taxon>Eukaryota</taxon>
        <taxon>Fungi</taxon>
        <taxon>Dikarya</taxon>
        <taxon>Ascomycota</taxon>
        <taxon>Pezizomycotina</taxon>
        <taxon>Eurotiomycetes</taxon>
        <taxon>Eurotiomycetidae</taxon>
        <taxon>Eurotiales</taxon>
        <taxon>Aspergillaceae</taxon>
        <taxon>Aspergillus</taxon>
        <taxon>Aspergillus subgen. Circumdati</taxon>
    </lineage>
</organism>
<dbReference type="GeneID" id="37226708"/>
<feature type="signal peptide" evidence="1">
    <location>
        <begin position="1"/>
        <end position="16"/>
    </location>
</feature>
<protein>
    <recommendedName>
        <fullName evidence="4">Cyanovirin-N domain-containing protein</fullName>
    </recommendedName>
</protein>
<keyword evidence="1" id="KW-0732">Signal</keyword>
<name>A0A395HEC6_9EURO</name>
<dbReference type="RefSeq" id="XP_025580417.1">
    <property type="nucleotide sequence ID" value="XM_025721843.1"/>
</dbReference>
<feature type="chain" id="PRO_5017324364" description="Cyanovirin-N domain-containing protein" evidence="1">
    <location>
        <begin position="17"/>
        <end position="167"/>
    </location>
</feature>
<evidence type="ECO:0000313" key="2">
    <source>
        <dbReference type="EMBL" id="RAL06090.1"/>
    </source>
</evidence>
<dbReference type="AlphaFoldDB" id="A0A395HEC6"/>
<sequence length="167" mass="18018">MNLLLPLLAILNLTTAHPTDPITAALNTAHNAATSIIQNTPNPPNININANTPNLLPLMCSPTGTNYCNLGIASYAPSGSVKFREMYVYDRSCRGLGTTPINSDKGHLSVHSLLPWTVEVDVTGGAGQPDGWFWYAGRKTELGKGLVCGECKGLRDWECCRVAFDCR</sequence>
<evidence type="ECO:0000256" key="1">
    <source>
        <dbReference type="SAM" id="SignalP"/>
    </source>
</evidence>
<evidence type="ECO:0000313" key="3">
    <source>
        <dbReference type="Proteomes" id="UP000249402"/>
    </source>
</evidence>
<dbReference type="Proteomes" id="UP000249402">
    <property type="component" value="Unassembled WGS sequence"/>
</dbReference>